<evidence type="ECO:0000313" key="3">
    <source>
        <dbReference type="EMBL" id="MBM6911815.1"/>
    </source>
</evidence>
<protein>
    <submittedName>
        <fullName evidence="3">tRNA (Adenosine(37)-N6)-threonylcarbamoyltransferase complex dimerization subunit type 1 TsaB</fullName>
    </submittedName>
</protein>
<gene>
    <name evidence="3" type="primary">tsaB</name>
    <name evidence="3" type="ORF">H6A01_00555</name>
</gene>
<reference evidence="3 4" key="1">
    <citation type="journal article" date="2021" name="Sci. Rep.">
        <title>The distribution of antibiotic resistance genes in chicken gut microbiota commensals.</title>
        <authorList>
            <person name="Juricova H."/>
            <person name="Matiasovicova J."/>
            <person name="Kubasova T."/>
            <person name="Cejkova D."/>
            <person name="Rychlik I."/>
        </authorList>
    </citation>
    <scope>NUCLEOTIDE SEQUENCE [LARGE SCALE GENOMIC DNA]</scope>
    <source>
        <strain evidence="3 4">An537</strain>
    </source>
</reference>
<dbReference type="RefSeq" id="WP_028255861.1">
    <property type="nucleotide sequence ID" value="NZ_JACJLA010000001.1"/>
</dbReference>
<accession>A0ABS2GEM5</accession>
<dbReference type="EMBL" id="JACJLA010000001">
    <property type="protein sequence ID" value="MBM6911815.1"/>
    <property type="molecule type" value="Genomic_DNA"/>
</dbReference>
<comment type="caution">
    <text evidence="3">The sequence shown here is derived from an EMBL/GenBank/DDBJ whole genome shotgun (WGS) entry which is preliminary data.</text>
</comment>
<dbReference type="InterPro" id="IPR043129">
    <property type="entry name" value="ATPase_NBD"/>
</dbReference>
<dbReference type="Proteomes" id="UP000707138">
    <property type="component" value="Unassembled WGS sequence"/>
</dbReference>
<keyword evidence="4" id="KW-1185">Reference proteome</keyword>
<dbReference type="InterPro" id="IPR000905">
    <property type="entry name" value="Gcp-like_dom"/>
</dbReference>
<feature type="domain" description="Gcp-like" evidence="2">
    <location>
        <begin position="33"/>
        <end position="136"/>
    </location>
</feature>
<name>A0ABS2GEM5_9FIRM</name>
<dbReference type="Pfam" id="PF00814">
    <property type="entry name" value="TsaD"/>
    <property type="match status" value="1"/>
</dbReference>
<evidence type="ECO:0000256" key="1">
    <source>
        <dbReference type="SAM" id="MobiDB-lite"/>
    </source>
</evidence>
<dbReference type="PANTHER" id="PTHR11735:SF11">
    <property type="entry name" value="TRNA THREONYLCARBAMOYLADENOSINE BIOSYNTHESIS PROTEIN TSAB"/>
    <property type="match status" value="1"/>
</dbReference>
<organism evidence="3 4">
    <name type="scientific">Veillonella magna</name>
    <dbReference type="NCBI Taxonomy" id="464322"/>
    <lineage>
        <taxon>Bacteria</taxon>
        <taxon>Bacillati</taxon>
        <taxon>Bacillota</taxon>
        <taxon>Negativicutes</taxon>
        <taxon>Veillonellales</taxon>
        <taxon>Veillonellaceae</taxon>
        <taxon>Veillonella</taxon>
    </lineage>
</organism>
<dbReference type="CDD" id="cd24032">
    <property type="entry name" value="ASKHA_NBD_TsaB"/>
    <property type="match status" value="1"/>
</dbReference>
<evidence type="ECO:0000313" key="4">
    <source>
        <dbReference type="Proteomes" id="UP000707138"/>
    </source>
</evidence>
<dbReference type="Gene3D" id="3.30.420.40">
    <property type="match status" value="2"/>
</dbReference>
<proteinExistence type="predicted"/>
<dbReference type="NCBIfam" id="TIGR03725">
    <property type="entry name" value="T6A_YeaZ"/>
    <property type="match status" value="1"/>
</dbReference>
<dbReference type="PANTHER" id="PTHR11735">
    <property type="entry name" value="TRNA N6-ADENOSINE THREONYLCARBAMOYLTRANSFERASE"/>
    <property type="match status" value="1"/>
</dbReference>
<feature type="region of interest" description="Disordered" evidence="1">
    <location>
        <begin position="230"/>
        <end position="252"/>
    </location>
</feature>
<evidence type="ECO:0000259" key="2">
    <source>
        <dbReference type="Pfam" id="PF00814"/>
    </source>
</evidence>
<dbReference type="InterPro" id="IPR022496">
    <property type="entry name" value="T6A_TsaB"/>
</dbReference>
<dbReference type="SUPFAM" id="SSF53067">
    <property type="entry name" value="Actin-like ATPase domain"/>
    <property type="match status" value="2"/>
</dbReference>
<sequence length="252" mass="27099">MYLGIETSSAVSSIALADEHSFVGELTVSAGLTHSEQLVPHIEGLMKQCNITPADIAGIAVSIGPGSFTGLRIGMGTAKAMAYALNIPLVGIMTMDALAYNFYNSQHRIGILIDAQKKNVYEARYHWEEEQLICDQLPQVRARSEVIEELSQGTDITMVAGDGAVKAATAIEEAGGSIALAPLLLRMPKASSLLMAAIPHFTSGDTTDAMTLLPYYIRRSEAEVLWEKKHPDAARNEETPSVIVTDAAKEEP</sequence>